<reference evidence="7 8" key="1">
    <citation type="journal article" date="2021" name="Nat. Commun.">
        <title>Incipient diploidization of the medicinal plant Perilla within 10,000 years.</title>
        <authorList>
            <person name="Zhang Y."/>
            <person name="Shen Q."/>
            <person name="Leng L."/>
            <person name="Zhang D."/>
            <person name="Chen S."/>
            <person name="Shi Y."/>
            <person name="Ning Z."/>
            <person name="Chen S."/>
        </authorList>
    </citation>
    <scope>NUCLEOTIDE SEQUENCE [LARGE SCALE GENOMIC DNA]</scope>
    <source>
        <strain evidence="8">cv. PC099</strain>
    </source>
</reference>
<dbReference type="AlphaFoldDB" id="A0AAD4JP45"/>
<dbReference type="InterPro" id="IPR011598">
    <property type="entry name" value="bHLH_dom"/>
</dbReference>
<evidence type="ECO:0000256" key="1">
    <source>
        <dbReference type="ARBA" id="ARBA00004123"/>
    </source>
</evidence>
<evidence type="ECO:0000313" key="7">
    <source>
        <dbReference type="EMBL" id="KAH6837397.1"/>
    </source>
</evidence>
<feature type="compositionally biased region" description="Polar residues" evidence="5">
    <location>
        <begin position="272"/>
        <end position="287"/>
    </location>
</feature>
<feature type="compositionally biased region" description="Basic and acidic residues" evidence="5">
    <location>
        <begin position="291"/>
        <end position="306"/>
    </location>
</feature>
<dbReference type="GO" id="GO:0010017">
    <property type="term" value="P:red or far-red light signaling pathway"/>
    <property type="evidence" value="ECO:0007669"/>
    <property type="project" value="UniProtKB-ARBA"/>
</dbReference>
<evidence type="ECO:0000313" key="8">
    <source>
        <dbReference type="Proteomes" id="UP001190926"/>
    </source>
</evidence>
<evidence type="ECO:0000256" key="4">
    <source>
        <dbReference type="ARBA" id="ARBA00023242"/>
    </source>
</evidence>
<organism evidence="7 8">
    <name type="scientific">Perilla frutescens var. hirtella</name>
    <name type="common">Perilla citriodora</name>
    <name type="synonym">Perilla setoyensis</name>
    <dbReference type="NCBI Taxonomy" id="608512"/>
    <lineage>
        <taxon>Eukaryota</taxon>
        <taxon>Viridiplantae</taxon>
        <taxon>Streptophyta</taxon>
        <taxon>Embryophyta</taxon>
        <taxon>Tracheophyta</taxon>
        <taxon>Spermatophyta</taxon>
        <taxon>Magnoliopsida</taxon>
        <taxon>eudicotyledons</taxon>
        <taxon>Gunneridae</taxon>
        <taxon>Pentapetalae</taxon>
        <taxon>asterids</taxon>
        <taxon>lamiids</taxon>
        <taxon>Lamiales</taxon>
        <taxon>Lamiaceae</taxon>
        <taxon>Nepetoideae</taxon>
        <taxon>Elsholtzieae</taxon>
        <taxon>Perilla</taxon>
    </lineage>
</organism>
<sequence>MDTCHPDWNTDAGGEFPVPLQRKPMGLENELVELLWQNGEIVLHSQNNRKQGCDPSKSKHVRDPNSLIQDDETVSWIDCPIDESFERDFCANFLSEIPSFDESNKPSVKLDGERGFKFGASEVNHAMPSSQHQDFAPPAPPPPRFQAVDAAHQNQLPVKKQAFSRVEHECSGMTIGSSHCASNQVVNEVDMSWASSSGMGSGTMSAGAGEAYARRINEGVERETLGPAITSCSGGSGSSLWKTSSQSNDTNRYKRKSRDVEESECPSDATESESAAGNKASQKSGTNRRSRVAEVHNQSERRRRDRINEKMKALQELIPHANKADKASMLDEAIEYMKSLQLQIQLMWMGRGMAPMMLPGMQHYMSRVGMGIGPPMLPAIQNLMRLSRLPLVDQAMNMSPTTNQAQAQAQAGHTPMLNPVNYQNQMQNSSFQEQYANYMNFHSMQNTSPQRTCSTSASIQRSRIRCRLHRGMEIDRLDETGLMRTTRIYVCLSRSTRPKEVVEMAASRKSTTIDAHGSLHLLSIQDHMEKICRF</sequence>
<dbReference type="Proteomes" id="UP001190926">
    <property type="component" value="Unassembled WGS sequence"/>
</dbReference>
<name>A0AAD4JP45_PERFH</name>
<feature type="domain" description="BHLH" evidence="6">
    <location>
        <begin position="291"/>
        <end position="340"/>
    </location>
</feature>
<dbReference type="Pfam" id="PF00010">
    <property type="entry name" value="HLH"/>
    <property type="match status" value="1"/>
</dbReference>
<dbReference type="GO" id="GO:0046983">
    <property type="term" value="F:protein dimerization activity"/>
    <property type="evidence" value="ECO:0007669"/>
    <property type="project" value="InterPro"/>
</dbReference>
<accession>A0AAD4JP45</accession>
<feature type="compositionally biased region" description="Polar residues" evidence="5">
    <location>
        <begin position="230"/>
        <end position="250"/>
    </location>
</feature>
<evidence type="ECO:0000256" key="2">
    <source>
        <dbReference type="ARBA" id="ARBA00023015"/>
    </source>
</evidence>
<dbReference type="GO" id="GO:0005634">
    <property type="term" value="C:nucleus"/>
    <property type="evidence" value="ECO:0007669"/>
    <property type="project" value="UniProtKB-SubCell"/>
</dbReference>
<evidence type="ECO:0000256" key="3">
    <source>
        <dbReference type="ARBA" id="ARBA00023163"/>
    </source>
</evidence>
<keyword evidence="2" id="KW-0805">Transcription regulation</keyword>
<dbReference type="Gene3D" id="4.10.280.10">
    <property type="entry name" value="Helix-loop-helix DNA-binding domain"/>
    <property type="match status" value="1"/>
</dbReference>
<keyword evidence="3" id="KW-0804">Transcription</keyword>
<dbReference type="InterPro" id="IPR047265">
    <property type="entry name" value="PIF1-like_bHLH"/>
</dbReference>
<keyword evidence="4" id="KW-0539">Nucleus</keyword>
<dbReference type="FunFam" id="4.10.280.10:FF:000004">
    <property type="entry name" value="Basic helix-loop-helix transcription factor"/>
    <property type="match status" value="1"/>
</dbReference>
<comment type="subcellular location">
    <subcellularLocation>
        <location evidence="1">Nucleus</location>
    </subcellularLocation>
</comment>
<proteinExistence type="predicted"/>
<dbReference type="PANTHER" id="PTHR46807">
    <property type="entry name" value="TRANSCRIPTION FACTOR PIF3"/>
    <property type="match status" value="1"/>
</dbReference>
<feature type="region of interest" description="Disordered" evidence="5">
    <location>
        <begin position="226"/>
        <end position="306"/>
    </location>
</feature>
<keyword evidence="8" id="KW-1185">Reference proteome</keyword>
<evidence type="ECO:0000259" key="6">
    <source>
        <dbReference type="PROSITE" id="PS50888"/>
    </source>
</evidence>
<gene>
    <name evidence="7" type="ORF">C2S53_010799</name>
</gene>
<dbReference type="SMART" id="SM00353">
    <property type="entry name" value="HLH"/>
    <property type="match status" value="1"/>
</dbReference>
<evidence type="ECO:0000256" key="5">
    <source>
        <dbReference type="SAM" id="MobiDB-lite"/>
    </source>
</evidence>
<dbReference type="InterPro" id="IPR044273">
    <property type="entry name" value="PIF3-like"/>
</dbReference>
<protein>
    <recommendedName>
        <fullName evidence="6">BHLH domain-containing protein</fullName>
    </recommendedName>
</protein>
<dbReference type="SUPFAM" id="SSF47459">
    <property type="entry name" value="HLH, helix-loop-helix DNA-binding domain"/>
    <property type="match status" value="1"/>
</dbReference>
<dbReference type="InterPro" id="IPR036638">
    <property type="entry name" value="HLH_DNA-bd_sf"/>
</dbReference>
<dbReference type="CDD" id="cd11445">
    <property type="entry name" value="bHLH_AtPIF_like"/>
    <property type="match status" value="1"/>
</dbReference>
<dbReference type="PANTHER" id="PTHR46807:SF7">
    <property type="entry name" value="BHLH DOMAIN-CONTAINING PROTEIN"/>
    <property type="match status" value="1"/>
</dbReference>
<dbReference type="PROSITE" id="PS50888">
    <property type="entry name" value="BHLH"/>
    <property type="match status" value="1"/>
</dbReference>
<dbReference type="EMBL" id="SDAM02000018">
    <property type="protein sequence ID" value="KAH6837397.1"/>
    <property type="molecule type" value="Genomic_DNA"/>
</dbReference>
<comment type="caution">
    <text evidence="7">The sequence shown here is derived from an EMBL/GenBank/DDBJ whole genome shotgun (WGS) entry which is preliminary data.</text>
</comment>
<dbReference type="GO" id="GO:0003700">
    <property type="term" value="F:DNA-binding transcription factor activity"/>
    <property type="evidence" value="ECO:0007669"/>
    <property type="project" value="InterPro"/>
</dbReference>